<keyword evidence="2" id="KW-1185">Reference proteome</keyword>
<protein>
    <submittedName>
        <fullName evidence="1">Uncharacterized protein</fullName>
    </submittedName>
</protein>
<name>A0ABW2U921_9BACT</name>
<comment type="caution">
    <text evidence="1">The sequence shown here is derived from an EMBL/GenBank/DDBJ whole genome shotgun (WGS) entry which is preliminary data.</text>
</comment>
<dbReference type="RefSeq" id="WP_380204193.1">
    <property type="nucleotide sequence ID" value="NZ_JBHTEK010000001.1"/>
</dbReference>
<evidence type="ECO:0000313" key="1">
    <source>
        <dbReference type="EMBL" id="MFC7668680.1"/>
    </source>
</evidence>
<dbReference type="EMBL" id="JBHTEK010000001">
    <property type="protein sequence ID" value="MFC7668680.1"/>
    <property type="molecule type" value="Genomic_DNA"/>
</dbReference>
<reference evidence="2" key="1">
    <citation type="journal article" date="2019" name="Int. J. Syst. Evol. Microbiol.">
        <title>The Global Catalogue of Microorganisms (GCM) 10K type strain sequencing project: providing services to taxonomists for standard genome sequencing and annotation.</title>
        <authorList>
            <consortium name="The Broad Institute Genomics Platform"/>
            <consortium name="The Broad Institute Genome Sequencing Center for Infectious Disease"/>
            <person name="Wu L."/>
            <person name="Ma J."/>
        </authorList>
    </citation>
    <scope>NUCLEOTIDE SEQUENCE [LARGE SCALE GENOMIC DNA]</scope>
    <source>
        <strain evidence="2">JCM 19635</strain>
    </source>
</reference>
<sequence length="113" mass="12698">MMAGTNDLLKSLSPFRVYSVGAGPVLLLSGWQSHDPSQAALRRQLSGKAGQDACLRYLAQFSQDTKWLLSEETAQWLNRRFRYEAGRGPVVVLRPGMRLAADSTLRFYQPLVR</sequence>
<proteinExistence type="predicted"/>
<dbReference type="Proteomes" id="UP001596513">
    <property type="component" value="Unassembled WGS sequence"/>
</dbReference>
<gene>
    <name evidence="1" type="ORF">ACFQT0_15845</name>
</gene>
<organism evidence="1 2">
    <name type="scientific">Hymenobacter humi</name>
    <dbReference type="NCBI Taxonomy" id="1411620"/>
    <lineage>
        <taxon>Bacteria</taxon>
        <taxon>Pseudomonadati</taxon>
        <taxon>Bacteroidota</taxon>
        <taxon>Cytophagia</taxon>
        <taxon>Cytophagales</taxon>
        <taxon>Hymenobacteraceae</taxon>
        <taxon>Hymenobacter</taxon>
    </lineage>
</organism>
<evidence type="ECO:0000313" key="2">
    <source>
        <dbReference type="Proteomes" id="UP001596513"/>
    </source>
</evidence>
<accession>A0ABW2U921</accession>